<feature type="transmembrane region" description="Helical" evidence="1">
    <location>
        <begin position="20"/>
        <end position="43"/>
    </location>
</feature>
<dbReference type="Proteomes" id="UP000824112">
    <property type="component" value="Unassembled WGS sequence"/>
</dbReference>
<reference evidence="2" key="2">
    <citation type="journal article" date="2021" name="PeerJ">
        <title>Extensive microbial diversity within the chicken gut microbiome revealed by metagenomics and culture.</title>
        <authorList>
            <person name="Gilroy R."/>
            <person name="Ravi A."/>
            <person name="Getino M."/>
            <person name="Pursley I."/>
            <person name="Horton D.L."/>
            <person name="Alikhan N.F."/>
            <person name="Baker D."/>
            <person name="Gharbi K."/>
            <person name="Hall N."/>
            <person name="Watson M."/>
            <person name="Adriaenssens E.M."/>
            <person name="Foster-Nyarko E."/>
            <person name="Jarju S."/>
            <person name="Secka A."/>
            <person name="Antonio M."/>
            <person name="Oren A."/>
            <person name="Chaudhuri R.R."/>
            <person name="La Ragione R."/>
            <person name="Hildebrand F."/>
            <person name="Pallen M.J."/>
        </authorList>
    </citation>
    <scope>NUCLEOTIDE SEQUENCE</scope>
    <source>
        <strain evidence="2">CHK158-818</strain>
    </source>
</reference>
<feature type="transmembrane region" description="Helical" evidence="1">
    <location>
        <begin position="49"/>
        <end position="67"/>
    </location>
</feature>
<keyword evidence="1" id="KW-0812">Transmembrane</keyword>
<keyword evidence="1" id="KW-0472">Membrane</keyword>
<name>A0A9D1M7W3_9BACT</name>
<proteinExistence type="predicted"/>
<dbReference type="EMBL" id="DVNA01000120">
    <property type="protein sequence ID" value="HIU55185.1"/>
    <property type="molecule type" value="Genomic_DNA"/>
</dbReference>
<evidence type="ECO:0000313" key="2">
    <source>
        <dbReference type="EMBL" id="HIU55185.1"/>
    </source>
</evidence>
<accession>A0A9D1M7W3</accession>
<comment type="caution">
    <text evidence="2">The sequence shown here is derived from an EMBL/GenBank/DDBJ whole genome shotgun (WGS) entry which is preliminary data.</text>
</comment>
<evidence type="ECO:0000313" key="3">
    <source>
        <dbReference type="Proteomes" id="UP000824112"/>
    </source>
</evidence>
<sequence length="73" mass="8629">MEREENTPQEKKPTTTISILFGILMIVVYCGMAYLMIFSSIFNQNLPEYFRYIAGVLLFLYGIFRAYRLVRSF</sequence>
<gene>
    <name evidence="2" type="ORF">IAB03_05190</name>
</gene>
<protein>
    <submittedName>
        <fullName evidence="2">Uncharacterized protein</fullName>
    </submittedName>
</protein>
<keyword evidence="1" id="KW-1133">Transmembrane helix</keyword>
<organism evidence="2 3">
    <name type="scientific">Candidatus Gallibacteroides avistercoris</name>
    <dbReference type="NCBI Taxonomy" id="2840833"/>
    <lineage>
        <taxon>Bacteria</taxon>
        <taxon>Pseudomonadati</taxon>
        <taxon>Bacteroidota</taxon>
        <taxon>Bacteroidia</taxon>
        <taxon>Bacteroidales</taxon>
        <taxon>Bacteroidaceae</taxon>
        <taxon>Bacteroidaceae incertae sedis</taxon>
        <taxon>Candidatus Gallibacteroides</taxon>
    </lineage>
</organism>
<reference evidence="2" key="1">
    <citation type="submission" date="2020-10" db="EMBL/GenBank/DDBJ databases">
        <authorList>
            <person name="Gilroy R."/>
        </authorList>
    </citation>
    <scope>NUCLEOTIDE SEQUENCE</scope>
    <source>
        <strain evidence="2">CHK158-818</strain>
    </source>
</reference>
<dbReference type="AlphaFoldDB" id="A0A9D1M7W3"/>
<evidence type="ECO:0000256" key="1">
    <source>
        <dbReference type="SAM" id="Phobius"/>
    </source>
</evidence>